<dbReference type="Proteomes" id="UP000438914">
    <property type="component" value="Unassembled WGS sequence"/>
</dbReference>
<protein>
    <submittedName>
        <fullName evidence="3">Septum formation initiator family protein</fullName>
    </submittedName>
</protein>
<feature type="coiled-coil region" evidence="1">
    <location>
        <begin position="46"/>
        <end position="73"/>
    </location>
</feature>
<evidence type="ECO:0000313" key="4">
    <source>
        <dbReference type="Proteomes" id="UP000438914"/>
    </source>
</evidence>
<keyword evidence="1" id="KW-0175">Coiled coil</keyword>
<dbReference type="Pfam" id="PF04977">
    <property type="entry name" value="DivIC"/>
    <property type="match status" value="1"/>
</dbReference>
<evidence type="ECO:0000313" key="3">
    <source>
        <dbReference type="EMBL" id="MST84209.1"/>
    </source>
</evidence>
<evidence type="ECO:0000256" key="1">
    <source>
        <dbReference type="SAM" id="Coils"/>
    </source>
</evidence>
<dbReference type="InterPro" id="IPR007060">
    <property type="entry name" value="FtsL/DivIC"/>
</dbReference>
<name>A0A7K0KEC1_9BACT</name>
<keyword evidence="4" id="KW-1185">Reference proteome</keyword>
<reference evidence="3 4" key="1">
    <citation type="submission" date="2019-08" db="EMBL/GenBank/DDBJ databases">
        <title>In-depth cultivation of the pig gut microbiome towards novel bacterial diversity and tailored functional studies.</title>
        <authorList>
            <person name="Wylensek D."/>
            <person name="Hitch T.C.A."/>
            <person name="Clavel T."/>
        </authorList>
    </citation>
    <scope>NUCLEOTIDE SEQUENCE [LARGE SCALE GENOMIC DNA]</scope>
    <source>
        <strain evidence="3 4">LKV-178-WT-2A</strain>
    </source>
</reference>
<organism evidence="3 4">
    <name type="scientific">Hallella mizrahii</name>
    <dbReference type="NCBI Taxonomy" id="2606637"/>
    <lineage>
        <taxon>Bacteria</taxon>
        <taxon>Pseudomonadati</taxon>
        <taxon>Bacteroidota</taxon>
        <taxon>Bacteroidia</taxon>
        <taxon>Bacteroidales</taxon>
        <taxon>Prevotellaceae</taxon>
        <taxon>Hallella</taxon>
    </lineage>
</organism>
<feature type="transmembrane region" description="Helical" evidence="2">
    <location>
        <begin position="12"/>
        <end position="31"/>
    </location>
</feature>
<keyword evidence="2" id="KW-1133">Transmembrane helix</keyword>
<keyword evidence="2" id="KW-0812">Transmembrane</keyword>
<dbReference type="EMBL" id="VUNG01000010">
    <property type="protein sequence ID" value="MST84209.1"/>
    <property type="molecule type" value="Genomic_DNA"/>
</dbReference>
<accession>A0A7K0KEC1</accession>
<dbReference type="AlphaFoldDB" id="A0A7K0KEC1"/>
<dbReference type="RefSeq" id="WP_154533788.1">
    <property type="nucleotide sequence ID" value="NZ_VUNG01000010.1"/>
</dbReference>
<keyword evidence="2" id="KW-0472">Membrane</keyword>
<gene>
    <name evidence="3" type="ORF">FYJ73_05935</name>
</gene>
<proteinExistence type="predicted"/>
<evidence type="ECO:0000256" key="2">
    <source>
        <dbReference type="SAM" id="Phobius"/>
    </source>
</evidence>
<comment type="caution">
    <text evidence="3">The sequence shown here is derived from an EMBL/GenBank/DDBJ whole genome shotgun (WGS) entry which is preliminary data.</text>
</comment>
<sequence>MNTKLTMTLRLLAHYKYLITVVIGVAMVGFLDENSLLMHVRHRLKISDLNDQIEMYNERNEAATHELRELRLHPKAIEKIARERYFMKADDEDIFILSTDAQRIDSDKIQQDNEQLYQTNQ</sequence>